<evidence type="ECO:0000313" key="3">
    <source>
        <dbReference type="EMBL" id="GJD99417.1"/>
    </source>
</evidence>
<sequence length="91" mass="9474">MPVSTAPHSVILATIAGLLLASGATALADHQRHGVRAARAVPALTSPQSRQPSADLLAADDDSDNSKRPELPPFEQDKADETGGPDRALLR</sequence>
<evidence type="ECO:0000256" key="2">
    <source>
        <dbReference type="SAM" id="SignalP"/>
    </source>
</evidence>
<reference evidence="3" key="1">
    <citation type="journal article" date="2021" name="Front. Microbiol.">
        <title>Comprehensive Comparative Genomics and Phenotyping of Methylobacterium Species.</title>
        <authorList>
            <person name="Alessa O."/>
            <person name="Ogura Y."/>
            <person name="Fujitani Y."/>
            <person name="Takami H."/>
            <person name="Hayashi T."/>
            <person name="Sahin N."/>
            <person name="Tani A."/>
        </authorList>
    </citation>
    <scope>NUCLEOTIDE SEQUENCE</scope>
    <source>
        <strain evidence="3">DSM 17168</strain>
    </source>
</reference>
<feature type="chain" id="PRO_5047047368" evidence="2">
    <location>
        <begin position="29"/>
        <end position="91"/>
    </location>
</feature>
<keyword evidence="2" id="KW-0732">Signal</keyword>
<feature type="signal peptide" evidence="2">
    <location>
        <begin position="1"/>
        <end position="28"/>
    </location>
</feature>
<proteinExistence type="predicted"/>
<keyword evidence="4" id="KW-1185">Reference proteome</keyword>
<feature type="region of interest" description="Disordered" evidence="1">
    <location>
        <begin position="39"/>
        <end position="91"/>
    </location>
</feature>
<reference evidence="3" key="2">
    <citation type="submission" date="2021-08" db="EMBL/GenBank/DDBJ databases">
        <authorList>
            <person name="Tani A."/>
            <person name="Ola A."/>
            <person name="Ogura Y."/>
            <person name="Katsura K."/>
            <person name="Hayashi T."/>
        </authorList>
    </citation>
    <scope>NUCLEOTIDE SEQUENCE</scope>
    <source>
        <strain evidence="3">DSM 17168</strain>
    </source>
</reference>
<accession>A0ABQ4SC84</accession>
<name>A0ABQ4SC84_9HYPH</name>
<gene>
    <name evidence="3" type="ORF">GMJLKIPL_1334</name>
</gene>
<evidence type="ECO:0000313" key="4">
    <source>
        <dbReference type="Proteomes" id="UP001055153"/>
    </source>
</evidence>
<organism evidence="3 4">
    <name type="scientific">Methylobacterium isbiliense</name>
    <dbReference type="NCBI Taxonomy" id="315478"/>
    <lineage>
        <taxon>Bacteria</taxon>
        <taxon>Pseudomonadati</taxon>
        <taxon>Pseudomonadota</taxon>
        <taxon>Alphaproteobacteria</taxon>
        <taxon>Hyphomicrobiales</taxon>
        <taxon>Methylobacteriaceae</taxon>
        <taxon>Methylobacterium</taxon>
    </lineage>
</organism>
<dbReference type="EMBL" id="BPQQ01000016">
    <property type="protein sequence ID" value="GJD99417.1"/>
    <property type="molecule type" value="Genomic_DNA"/>
</dbReference>
<comment type="caution">
    <text evidence="3">The sequence shown here is derived from an EMBL/GenBank/DDBJ whole genome shotgun (WGS) entry which is preliminary data.</text>
</comment>
<dbReference type="Proteomes" id="UP001055153">
    <property type="component" value="Unassembled WGS sequence"/>
</dbReference>
<feature type="compositionally biased region" description="Basic and acidic residues" evidence="1">
    <location>
        <begin position="64"/>
        <end position="81"/>
    </location>
</feature>
<protein>
    <submittedName>
        <fullName evidence="3">Uncharacterized protein</fullName>
    </submittedName>
</protein>
<dbReference type="RefSeq" id="WP_238234304.1">
    <property type="nucleotide sequence ID" value="NZ_BPQQ01000016.1"/>
</dbReference>
<evidence type="ECO:0000256" key="1">
    <source>
        <dbReference type="SAM" id="MobiDB-lite"/>
    </source>
</evidence>